<keyword evidence="2" id="KW-1185">Reference proteome</keyword>
<dbReference type="AlphaFoldDB" id="A0A975IVZ8"/>
<proteinExistence type="predicted"/>
<evidence type="ECO:0000313" key="2">
    <source>
        <dbReference type="Proteomes" id="UP000676409"/>
    </source>
</evidence>
<dbReference type="Proteomes" id="UP000676409">
    <property type="component" value="Chromosome"/>
</dbReference>
<dbReference type="KEGG" id="caul:KCG34_06635"/>
<dbReference type="EMBL" id="CP073078">
    <property type="protein sequence ID" value="QUD89552.1"/>
    <property type="molecule type" value="Genomic_DNA"/>
</dbReference>
<evidence type="ECO:0000313" key="1">
    <source>
        <dbReference type="EMBL" id="QUD89552.1"/>
    </source>
</evidence>
<reference evidence="1" key="1">
    <citation type="submission" date="2021-04" db="EMBL/GenBank/DDBJ databases">
        <title>The complete genome sequence of Caulobacter sp. S6.</title>
        <authorList>
            <person name="Tang Y."/>
            <person name="Ouyang W."/>
            <person name="Liu Q."/>
            <person name="Huang B."/>
            <person name="Guo Z."/>
            <person name="Lei P."/>
        </authorList>
    </citation>
    <scope>NUCLEOTIDE SEQUENCE</scope>
    <source>
        <strain evidence="1">S6</strain>
    </source>
</reference>
<accession>A0A975IVZ8</accession>
<name>A0A975IVZ8_9CAUL</name>
<gene>
    <name evidence="1" type="ORF">KCG34_06635</name>
</gene>
<sequence>MKPFIEIAGVSGTVYRFQWVSGPSRLPATAGNFIFFRSAPDGDEIVCCGTARSLVLAATAWERARDQYGAASIYVRLNVSRAIRSAEHQDIAARQAPMVTITELD</sequence>
<dbReference type="RefSeq" id="WP_211939604.1">
    <property type="nucleotide sequence ID" value="NZ_CP073078.1"/>
</dbReference>
<organism evidence="1 2">
    <name type="scientific">Phenylobacterium montanum</name>
    <dbReference type="NCBI Taxonomy" id="2823693"/>
    <lineage>
        <taxon>Bacteria</taxon>
        <taxon>Pseudomonadati</taxon>
        <taxon>Pseudomonadota</taxon>
        <taxon>Alphaproteobacteria</taxon>
        <taxon>Caulobacterales</taxon>
        <taxon>Caulobacteraceae</taxon>
        <taxon>Phenylobacterium</taxon>
    </lineage>
</organism>
<protein>
    <submittedName>
        <fullName evidence="1">Uncharacterized protein</fullName>
    </submittedName>
</protein>